<sequence>MLAQPCLFDYWRNYVPYAPDLSIPVKNSEETRYSLAELLLQGSRDHETGHSPTEGILDKVPVQRGWRLNAILISNTVRGDTSLNLFGDEIIYRPRSGYIGVDCCNYALTNGTQQSAVAQINFQVYQWYQYFMQITKRYQDGTRNEFYAKPTVDFVSVGLQKVLYAEFRWYYNQYVVELDARGVKRAYKRRTLVQQTIANSTGYNGLTATKPTVINQYDKVTFSTYFDTSLGQAFDGDTNVPFSPFGSQGDVEVEISLYCTEKTVTNPTTGAKIQQVDLSVPINLIFRASDIYGARWWESGNILV</sequence>
<reference evidence="1 2" key="1">
    <citation type="submission" date="2017-01" db="EMBL/GenBank/DDBJ databases">
        <authorList>
            <person name="Mah S.A."/>
            <person name="Swanson W.J."/>
            <person name="Moy G.W."/>
            <person name="Vacquier V.D."/>
        </authorList>
    </citation>
    <scope>NUCLEOTIDE SEQUENCE [LARGE SCALE GENOMIC DNA]</scope>
</reference>
<dbReference type="Proteomes" id="UP000221250">
    <property type="component" value="Segment"/>
</dbReference>
<gene>
    <name evidence="1" type="ORF">YOLOSWAG_145</name>
</gene>
<organism evidence="1 2">
    <name type="scientific">Erwinia phage vB_EamM_Yoloswag</name>
    <dbReference type="NCBI Taxonomy" id="1958956"/>
    <lineage>
        <taxon>Viruses</taxon>
        <taxon>Duplodnaviria</taxon>
        <taxon>Heunggongvirae</taxon>
        <taxon>Uroviricota</taxon>
        <taxon>Caudoviricetes</taxon>
        <taxon>Yoloswagvirus</taxon>
        <taxon>Yoloswagvirus yoloswag</taxon>
    </lineage>
</organism>
<protein>
    <submittedName>
        <fullName evidence="1">Uncharacterized protein</fullName>
    </submittedName>
</protein>
<accession>A0A1S6L363</accession>
<evidence type="ECO:0000313" key="2">
    <source>
        <dbReference type="Proteomes" id="UP000221250"/>
    </source>
</evidence>
<dbReference type="EMBL" id="KY448244">
    <property type="protein sequence ID" value="AQT28625.1"/>
    <property type="molecule type" value="Genomic_DNA"/>
</dbReference>
<name>A0A1S6L363_9CAUD</name>
<keyword evidence="2" id="KW-1185">Reference proteome</keyword>
<proteinExistence type="predicted"/>
<evidence type="ECO:0000313" key="1">
    <source>
        <dbReference type="EMBL" id="AQT28625.1"/>
    </source>
</evidence>